<dbReference type="Proteomes" id="UP001236014">
    <property type="component" value="Chromosome"/>
</dbReference>
<reference evidence="3 4" key="1">
    <citation type="submission" date="2023-06" db="EMBL/GenBank/DDBJ databases">
        <authorList>
            <person name="Oyuntsetseg B."/>
            <person name="Kim S.B."/>
        </authorList>
    </citation>
    <scope>NUCLEOTIDE SEQUENCE [LARGE SCALE GENOMIC DNA]</scope>
    <source>
        <strain evidence="3 4">2-15</strain>
    </source>
</reference>
<protein>
    <submittedName>
        <fullName evidence="3">Uncharacterized protein</fullName>
    </submittedName>
</protein>
<sequence>MGKHTQRKPGYLPKVTAGAAPLALLLAGPASALADPTLPLDGLPLDLQQHGNLDHSVHSSAASVGATRDTSVATRGLPVSAASSVTQAVSDNTGYGLSDSLTAVKTTNGFSQSQRHEVRAGSPVRLSAGNSSRVTASPPGSSVASSTAEGVWLPYGIDVLTDSSGAGHFAGDLGGGVGVHRTSGHAVDLGGLGSVVANSEQHGTGQFAGSLDASDLGQRHIATADVGPVSGFLLTTQSLSDNDFRGELAASDAVSTRVSTRTSVSPRVGQTQSVGVTAFGAPVVPDVVFSTPPLG</sequence>
<keyword evidence="2" id="KW-0732">Signal</keyword>
<keyword evidence="4" id="KW-1185">Reference proteome</keyword>
<accession>A0A9Y2IK72</accession>
<evidence type="ECO:0000313" key="4">
    <source>
        <dbReference type="Proteomes" id="UP001236014"/>
    </source>
</evidence>
<evidence type="ECO:0000256" key="1">
    <source>
        <dbReference type="SAM" id="MobiDB-lite"/>
    </source>
</evidence>
<feature type="chain" id="PRO_5040961153" evidence="2">
    <location>
        <begin position="35"/>
        <end position="295"/>
    </location>
</feature>
<dbReference type="EMBL" id="CP127294">
    <property type="protein sequence ID" value="WIX80914.1"/>
    <property type="molecule type" value="Genomic_DNA"/>
</dbReference>
<evidence type="ECO:0000313" key="3">
    <source>
        <dbReference type="EMBL" id="WIX80914.1"/>
    </source>
</evidence>
<feature type="region of interest" description="Disordered" evidence="1">
    <location>
        <begin position="108"/>
        <end position="145"/>
    </location>
</feature>
<name>A0A9Y2IK72_9PSEU</name>
<gene>
    <name evidence="3" type="ORF">QRX50_09190</name>
</gene>
<feature type="compositionally biased region" description="Polar residues" evidence="1">
    <location>
        <begin position="128"/>
        <end position="145"/>
    </location>
</feature>
<evidence type="ECO:0000256" key="2">
    <source>
        <dbReference type="SAM" id="SignalP"/>
    </source>
</evidence>
<dbReference type="AlphaFoldDB" id="A0A9Y2IK72"/>
<organism evidence="3 4">
    <name type="scientific">Amycolatopsis carbonis</name>
    <dbReference type="NCBI Taxonomy" id="715471"/>
    <lineage>
        <taxon>Bacteria</taxon>
        <taxon>Bacillati</taxon>
        <taxon>Actinomycetota</taxon>
        <taxon>Actinomycetes</taxon>
        <taxon>Pseudonocardiales</taxon>
        <taxon>Pseudonocardiaceae</taxon>
        <taxon>Amycolatopsis</taxon>
    </lineage>
</organism>
<feature type="signal peptide" evidence="2">
    <location>
        <begin position="1"/>
        <end position="34"/>
    </location>
</feature>
<dbReference type="KEGG" id="acab:QRX50_09190"/>
<dbReference type="RefSeq" id="WP_285971528.1">
    <property type="nucleotide sequence ID" value="NZ_CP127294.1"/>
</dbReference>
<proteinExistence type="predicted"/>